<dbReference type="AlphaFoldDB" id="A0A8T7M5W9"/>
<name>A0A8T7M5W9_9CHLR</name>
<dbReference type="RefSeq" id="WP_341471259.1">
    <property type="nucleotide sequence ID" value="NZ_CP128400.1"/>
</dbReference>
<keyword evidence="4" id="KW-1185">Reference proteome</keyword>
<dbReference type="Proteomes" id="UP000521676">
    <property type="component" value="Unassembled WGS sequence"/>
</dbReference>
<evidence type="ECO:0000313" key="2">
    <source>
        <dbReference type="EMBL" id="WJW69371.1"/>
    </source>
</evidence>
<dbReference type="EMBL" id="JACATZ010000003">
    <property type="protein sequence ID" value="NWJ47459.1"/>
    <property type="molecule type" value="Genomic_DNA"/>
</dbReference>
<dbReference type="Proteomes" id="UP001431572">
    <property type="component" value="Chromosome 2"/>
</dbReference>
<gene>
    <name evidence="1" type="ORF">HXX08_16490</name>
    <name evidence="2" type="ORF">OZ401_002979</name>
</gene>
<dbReference type="EMBL" id="CP128400">
    <property type="protein sequence ID" value="WJW69371.1"/>
    <property type="molecule type" value="Genomic_DNA"/>
</dbReference>
<evidence type="ECO:0000313" key="3">
    <source>
        <dbReference type="Proteomes" id="UP000521676"/>
    </source>
</evidence>
<evidence type="ECO:0000313" key="4">
    <source>
        <dbReference type="Proteomes" id="UP001431572"/>
    </source>
</evidence>
<sequence>MAAKYEYGVLNYYPTPQAWIINFTATDSAQNIERKASSSAEGIRVDVFQVLKTLGEVGWIVFQVDGYIEREYPVYHLRRVSN</sequence>
<protein>
    <submittedName>
        <fullName evidence="1">Uncharacterized protein</fullName>
    </submittedName>
</protein>
<reference evidence="1 3" key="1">
    <citation type="submission" date="2020-06" db="EMBL/GenBank/DDBJ databases">
        <title>Anoxygenic phototrophic Chloroflexota member uses a Type I reaction center.</title>
        <authorList>
            <person name="Tsuji J.M."/>
            <person name="Shaw N.A."/>
            <person name="Nagashima S."/>
            <person name="Venkiteswaran J."/>
            <person name="Schiff S.L."/>
            <person name="Hanada S."/>
            <person name="Tank M."/>
            <person name="Neufeld J.D."/>
        </authorList>
    </citation>
    <scope>NUCLEOTIDE SEQUENCE [LARGE SCALE GENOMIC DNA]</scope>
    <source>
        <strain evidence="1">L227-S17</strain>
    </source>
</reference>
<accession>A0A8T7M5W9</accession>
<evidence type="ECO:0000313" key="1">
    <source>
        <dbReference type="EMBL" id="NWJ47459.1"/>
    </source>
</evidence>
<organism evidence="1 3">
    <name type="scientific">Candidatus Chlorohelix allophototropha</name>
    <dbReference type="NCBI Taxonomy" id="3003348"/>
    <lineage>
        <taxon>Bacteria</taxon>
        <taxon>Bacillati</taxon>
        <taxon>Chloroflexota</taxon>
        <taxon>Chloroflexia</taxon>
        <taxon>Candidatus Chloroheliales</taxon>
        <taxon>Candidatus Chloroheliaceae</taxon>
        <taxon>Candidatus Chlorohelix</taxon>
    </lineage>
</organism>
<proteinExistence type="predicted"/>
<reference evidence="2" key="2">
    <citation type="journal article" date="2024" name="Nature">
        <title>Anoxygenic phototroph of the Chloroflexota uses a type I reaction centre.</title>
        <authorList>
            <person name="Tsuji J.M."/>
            <person name="Shaw N.A."/>
            <person name="Nagashima S."/>
            <person name="Venkiteswaran J.J."/>
            <person name="Schiff S.L."/>
            <person name="Watanabe T."/>
            <person name="Fukui M."/>
            <person name="Hanada S."/>
            <person name="Tank M."/>
            <person name="Neufeld J.D."/>
        </authorList>
    </citation>
    <scope>NUCLEOTIDE SEQUENCE</scope>
    <source>
        <strain evidence="2">L227-S17</strain>
    </source>
</reference>